<dbReference type="InterPro" id="IPR015422">
    <property type="entry name" value="PyrdxlP-dep_Trfase_small"/>
</dbReference>
<evidence type="ECO:0000313" key="5">
    <source>
        <dbReference type="Proteomes" id="UP001589833"/>
    </source>
</evidence>
<dbReference type="GO" id="GO:0008483">
    <property type="term" value="F:transaminase activity"/>
    <property type="evidence" value="ECO:0007669"/>
    <property type="project" value="UniProtKB-KW"/>
</dbReference>
<dbReference type="InterPro" id="IPR000653">
    <property type="entry name" value="DegT/StrS_aminotransferase"/>
</dbReference>
<dbReference type="Gene3D" id="3.40.640.10">
    <property type="entry name" value="Type I PLP-dependent aspartate aminotransferase-like (Major domain)"/>
    <property type="match status" value="1"/>
</dbReference>
<dbReference type="Proteomes" id="UP001589833">
    <property type="component" value="Unassembled WGS sequence"/>
</dbReference>
<dbReference type="Gene3D" id="3.90.1150.10">
    <property type="entry name" value="Aspartate Aminotransferase, domain 1"/>
    <property type="match status" value="1"/>
</dbReference>
<proteinExistence type="inferred from homology"/>
<gene>
    <name evidence="4" type="ORF">ACFFH4_27340</name>
</gene>
<dbReference type="InterPro" id="IPR015421">
    <property type="entry name" value="PyrdxlP-dep_Trfase_major"/>
</dbReference>
<comment type="similarity">
    <text evidence="2 3">Belongs to the DegT/DnrJ/EryC1 family.</text>
</comment>
<dbReference type="CDD" id="cd00616">
    <property type="entry name" value="AHBA_syn"/>
    <property type="match status" value="1"/>
</dbReference>
<keyword evidence="1 3" id="KW-0663">Pyridoxal phosphate</keyword>
<sequence>MSVPFFSNAESFKRQSPLLLGKLDEIIDQGLFTNGPVVRELEKELEVFTGAKHAIAIGNATEALMIMLKAVGIGPGDEVIVPSFTFFASASSVAHVGAVPVFCDIDPITYGLKTDELESKISDRTKAIMPVHLFTQMADMQAIRKIVEKHKLLLLEDSAEAISMFCDGVHAGLVGHAGVLSFFPTKTLGAIGDAGMILTNDDEIARHARRLRIHGQDEGVSYIHHDVGYNSRMDDIQAAMLLVRLKYLQNEIAKRAYLARLYDTLLADLPEVQTPVIQKREDTANPVYYVYLIEAEQRDKLEAYLKEQGIGTETYYPIPLHAQPCFLHLGYKEGSMPNAESACSRSIALPLYPDLTEADVQKVSDAIHTFYNRRG</sequence>
<accession>A0ABV6NP37</accession>
<keyword evidence="4" id="KW-0032">Aminotransferase</keyword>
<dbReference type="PANTHER" id="PTHR30244">
    <property type="entry name" value="TRANSAMINASE"/>
    <property type="match status" value="1"/>
</dbReference>
<protein>
    <submittedName>
        <fullName evidence="4">DegT/DnrJ/EryC1/StrS family aminotransferase</fullName>
    </submittedName>
</protein>
<evidence type="ECO:0000256" key="1">
    <source>
        <dbReference type="ARBA" id="ARBA00022898"/>
    </source>
</evidence>
<dbReference type="EMBL" id="JBHLTR010000136">
    <property type="protein sequence ID" value="MFC0562542.1"/>
    <property type="molecule type" value="Genomic_DNA"/>
</dbReference>
<evidence type="ECO:0000313" key="4">
    <source>
        <dbReference type="EMBL" id="MFC0562542.1"/>
    </source>
</evidence>
<dbReference type="SUPFAM" id="SSF53383">
    <property type="entry name" value="PLP-dependent transferases"/>
    <property type="match status" value="1"/>
</dbReference>
<keyword evidence="4" id="KW-0808">Transferase</keyword>
<dbReference type="InterPro" id="IPR015424">
    <property type="entry name" value="PyrdxlP-dep_Trfase"/>
</dbReference>
<evidence type="ECO:0000256" key="2">
    <source>
        <dbReference type="ARBA" id="ARBA00037999"/>
    </source>
</evidence>
<evidence type="ECO:0000256" key="3">
    <source>
        <dbReference type="RuleBase" id="RU004508"/>
    </source>
</evidence>
<dbReference type="Pfam" id="PF01041">
    <property type="entry name" value="DegT_DnrJ_EryC1"/>
    <property type="match status" value="1"/>
</dbReference>
<dbReference type="PANTHER" id="PTHR30244:SF36">
    <property type="entry name" value="3-OXO-GLUCOSE-6-PHOSPHATE:GLUTAMATE AMINOTRANSFERASE"/>
    <property type="match status" value="1"/>
</dbReference>
<keyword evidence="5" id="KW-1185">Reference proteome</keyword>
<name>A0ABV6NP37_9BACI</name>
<dbReference type="PIRSF" id="PIRSF000390">
    <property type="entry name" value="PLP_StrS"/>
    <property type="match status" value="1"/>
</dbReference>
<reference evidence="4 5" key="1">
    <citation type="submission" date="2024-09" db="EMBL/GenBank/DDBJ databases">
        <authorList>
            <person name="Sun Q."/>
            <person name="Mori K."/>
        </authorList>
    </citation>
    <scope>NUCLEOTIDE SEQUENCE [LARGE SCALE GENOMIC DNA]</scope>
    <source>
        <strain evidence="4 5">NCAIM B.02301</strain>
    </source>
</reference>
<organism evidence="4 5">
    <name type="scientific">Halalkalibacter alkalisediminis</name>
    <dbReference type="NCBI Taxonomy" id="935616"/>
    <lineage>
        <taxon>Bacteria</taxon>
        <taxon>Bacillati</taxon>
        <taxon>Bacillota</taxon>
        <taxon>Bacilli</taxon>
        <taxon>Bacillales</taxon>
        <taxon>Bacillaceae</taxon>
        <taxon>Halalkalibacter</taxon>
    </lineage>
</organism>
<dbReference type="RefSeq" id="WP_273847592.1">
    <property type="nucleotide sequence ID" value="NZ_JAQQWT010000028.1"/>
</dbReference>
<comment type="caution">
    <text evidence="4">The sequence shown here is derived from an EMBL/GenBank/DDBJ whole genome shotgun (WGS) entry which is preliminary data.</text>
</comment>